<keyword evidence="3" id="KW-1185">Reference proteome</keyword>
<dbReference type="Proteomes" id="UP001190700">
    <property type="component" value="Unassembled WGS sequence"/>
</dbReference>
<organism evidence="2 3">
    <name type="scientific">Cymbomonas tetramitiformis</name>
    <dbReference type="NCBI Taxonomy" id="36881"/>
    <lineage>
        <taxon>Eukaryota</taxon>
        <taxon>Viridiplantae</taxon>
        <taxon>Chlorophyta</taxon>
        <taxon>Pyramimonadophyceae</taxon>
        <taxon>Pyramimonadales</taxon>
        <taxon>Pyramimonadaceae</taxon>
        <taxon>Cymbomonas</taxon>
    </lineage>
</organism>
<feature type="region of interest" description="Disordered" evidence="1">
    <location>
        <begin position="398"/>
        <end position="538"/>
    </location>
</feature>
<feature type="compositionally biased region" description="Pro residues" evidence="1">
    <location>
        <begin position="434"/>
        <end position="449"/>
    </location>
</feature>
<protein>
    <submittedName>
        <fullName evidence="2">Uncharacterized protein</fullName>
    </submittedName>
</protein>
<reference evidence="2 3" key="1">
    <citation type="journal article" date="2015" name="Genome Biol. Evol.">
        <title>Comparative Genomics of a Bacterivorous Green Alga Reveals Evolutionary Causalities and Consequences of Phago-Mixotrophic Mode of Nutrition.</title>
        <authorList>
            <person name="Burns J.A."/>
            <person name="Paasch A."/>
            <person name="Narechania A."/>
            <person name="Kim E."/>
        </authorList>
    </citation>
    <scope>NUCLEOTIDE SEQUENCE [LARGE SCALE GENOMIC DNA]</scope>
    <source>
        <strain evidence="2 3">PLY_AMNH</strain>
    </source>
</reference>
<dbReference type="EMBL" id="LGRX02002655">
    <property type="protein sequence ID" value="KAK3283776.1"/>
    <property type="molecule type" value="Genomic_DNA"/>
</dbReference>
<proteinExistence type="predicted"/>
<evidence type="ECO:0000256" key="1">
    <source>
        <dbReference type="SAM" id="MobiDB-lite"/>
    </source>
</evidence>
<feature type="compositionally biased region" description="Polar residues" evidence="1">
    <location>
        <begin position="17"/>
        <end position="26"/>
    </location>
</feature>
<accession>A0AAE0GUP2</accession>
<sequence>MATPSHAAIRAARQRASGDSETSPTNGGRPRGATRRIVTTSSLRTRPTCVGPSATAAEFHRDPAVWVSTPVEEGREDEYSDKMTYAFTYAEDVLTLLHAHEFKKNVGITLDTSDAETDFAILLSSIHHVLGPISHYEFDMLLDLDNEYEAYHMVLNELIFTILPVFLRGSALRLYNESAKVHPGDGRCALQRLRFFVEGIPDPDTERFWTRLRAVIIDEKKDPAPQLEVISKLMDKHARSHATYTDRERVRDLWHILAASAANSCYVSPLYLVVLRNLRAGATHTFSSLQLELRTVFRDESPFAKLAGKAVSSTSGGAAAYSFDATKSKRRERREAPVGEWKAEGDMLFKKWFGTGFPCVTCFRLYGVTCAHQETKGLCPRICKEAYADGKAPDFAAAAPPVSPPWTKQAVPQLASATEKPPTTEDAAAMTLRLPPPEDWPPEDPPSPDSPGYAPFRDVPPNDVPHPSVHPGGLDRGGGVHLAAARSLAPADDEDEWDRCPAYTQGPIWLPSFSGSRPLANGAIDPPPDASRSGGVQH</sequence>
<dbReference type="AlphaFoldDB" id="A0AAE0GUP2"/>
<feature type="region of interest" description="Disordered" evidence="1">
    <location>
        <begin position="1"/>
        <end position="36"/>
    </location>
</feature>
<name>A0AAE0GUP2_9CHLO</name>
<evidence type="ECO:0000313" key="3">
    <source>
        <dbReference type="Proteomes" id="UP001190700"/>
    </source>
</evidence>
<comment type="caution">
    <text evidence="2">The sequence shown here is derived from an EMBL/GenBank/DDBJ whole genome shotgun (WGS) entry which is preliminary data.</text>
</comment>
<evidence type="ECO:0000313" key="2">
    <source>
        <dbReference type="EMBL" id="KAK3283776.1"/>
    </source>
</evidence>
<gene>
    <name evidence="2" type="ORF">CYMTET_8541</name>
</gene>